<keyword evidence="4" id="KW-0472">Membrane</keyword>
<dbReference type="InterPro" id="IPR011009">
    <property type="entry name" value="Kinase-like_dom_sf"/>
</dbReference>
<dbReference type="OrthoDB" id="1114334at2"/>
<dbReference type="Pfam" id="PF00069">
    <property type="entry name" value="Pkinase"/>
    <property type="match status" value="1"/>
</dbReference>
<dbReference type="SUPFAM" id="SSF56112">
    <property type="entry name" value="Protein kinase-like (PK-like)"/>
    <property type="match status" value="1"/>
</dbReference>
<dbReference type="InterPro" id="IPR000719">
    <property type="entry name" value="Prot_kinase_dom"/>
</dbReference>
<dbReference type="Pfam" id="PF14903">
    <property type="entry name" value="WG_beta_rep"/>
    <property type="match status" value="4"/>
</dbReference>
<feature type="transmembrane region" description="Helical" evidence="4">
    <location>
        <begin position="293"/>
        <end position="313"/>
    </location>
</feature>
<dbReference type="GO" id="GO:0004672">
    <property type="term" value="F:protein kinase activity"/>
    <property type="evidence" value="ECO:0007669"/>
    <property type="project" value="InterPro"/>
</dbReference>
<dbReference type="SUPFAM" id="SSF69360">
    <property type="entry name" value="Cell wall binding repeat"/>
    <property type="match status" value="2"/>
</dbReference>
<dbReference type="Gene3D" id="1.10.510.10">
    <property type="entry name" value="Transferase(Phosphotransferase) domain 1"/>
    <property type="match status" value="1"/>
</dbReference>
<evidence type="ECO:0000256" key="1">
    <source>
        <dbReference type="ARBA" id="ARBA00022741"/>
    </source>
</evidence>
<keyword evidence="4" id="KW-0812">Transmembrane</keyword>
<proteinExistence type="predicted"/>
<dbReference type="Proteomes" id="UP000278609">
    <property type="component" value="Unassembled WGS sequence"/>
</dbReference>
<dbReference type="AlphaFoldDB" id="A0A3P1XK57"/>
<feature type="binding site" evidence="3">
    <location>
        <position position="37"/>
    </location>
    <ligand>
        <name>ATP</name>
        <dbReference type="ChEBI" id="CHEBI:30616"/>
    </ligand>
</feature>
<dbReference type="InterPro" id="IPR032774">
    <property type="entry name" value="WG_beta_rep"/>
</dbReference>
<evidence type="ECO:0000256" key="2">
    <source>
        <dbReference type="ARBA" id="ARBA00022840"/>
    </source>
</evidence>
<dbReference type="PANTHER" id="PTHR37841">
    <property type="entry name" value="GLR2918 PROTEIN"/>
    <property type="match status" value="1"/>
</dbReference>
<dbReference type="PROSITE" id="PS50011">
    <property type="entry name" value="PROTEIN_KINASE_DOM"/>
    <property type="match status" value="1"/>
</dbReference>
<reference evidence="6 7" key="1">
    <citation type="submission" date="2018-11" db="EMBL/GenBank/DDBJ databases">
        <title>Genomes From Bacteria Associated with the Canine Oral Cavity: a Test Case for Automated Genome-Based Taxonomic Assignment.</title>
        <authorList>
            <person name="Coil D.A."/>
            <person name="Jospin G."/>
            <person name="Darling A.E."/>
            <person name="Wallis C."/>
            <person name="Davis I.J."/>
            <person name="Harris S."/>
            <person name="Eisen J.A."/>
            <person name="Holcombe L.J."/>
            <person name="O'Flynn C."/>
        </authorList>
    </citation>
    <scope>NUCLEOTIDE SEQUENCE [LARGE SCALE GENOMIC DNA]</scope>
    <source>
        <strain evidence="6 7">OH2617_COT-023</strain>
    </source>
</reference>
<dbReference type="CDD" id="cd14014">
    <property type="entry name" value="STKc_PknB_like"/>
    <property type="match status" value="1"/>
</dbReference>
<keyword evidence="2 3" id="KW-0067">ATP-binding</keyword>
<evidence type="ECO:0000259" key="5">
    <source>
        <dbReference type="PROSITE" id="PS50011"/>
    </source>
</evidence>
<name>A0A3P1XK57_TANFO</name>
<sequence length="745" mass="84522">MQNKTIIGYTLKRLLGAGGMAEVWYAENSIGKKAAVKILKEEFTKMGTVLERFKNEAQVMVTLVHPHIRQVYDYGTIDDRPCIVMEYLEGADLSDRLKHGEHFSDAQLTRWWNNMVDILHYTHQQEVIHRDMKPSNIFITDTGELRLLDFGIAKIKCSITLTQTGNRMGTLMYMSPEQVRDSKYLDYRSDTYSLAATFYHLISGKAPYDSQTDSEFDIQMKIVAEVLDVTILPVKWRQLLAPLLIKEVEHRGCLVKLGESDISNQEETIIESKLTQELLPPRTSEKKGRKKKLLWGMGFAILLLIIGWLVILLSRTTNRWHLSDKMGENTEFVDSIPDNVSSSTTLRPVEINGEWGFVDKDGREVIPLKYDDAESFSEGLARVKLNGKYGFVDKDGREVVPLKYDDAYSFSEGLVWIQLNGKYGFVDKDGREVVPLKYDDVFSFSEGLARVKLNGEWGFVDKDGREVVPLKYDDAYCFSEGLAWVKLNGKYSFVDKDSREVVPLKYDYTFSFSEGLAVVELNGKYGFVDKDGREVIPLKYDDAESFSEGLAVVELNEKYGFVDKDGREVIPLKYDIAASFSEGLARVILFNGKCGFIDKDGREVIPLKYDYAESFSKGLAVVGLNGKYGFVDKDGREVVPLKYDYAESFSEGLARVKLNGKHNVVYNMNALQSSSTTIPSKSLKNMNQIAKTKMNTLPPHFVELLSKNFQLKKSTEKECIITFEGLHFQISQKKGKIKIGVCIPK</sequence>
<gene>
    <name evidence="6" type="ORF">EII40_12110</name>
</gene>
<evidence type="ECO:0000256" key="4">
    <source>
        <dbReference type="SAM" id="Phobius"/>
    </source>
</evidence>
<dbReference type="EMBL" id="RQYS01000064">
    <property type="protein sequence ID" value="RRD58360.1"/>
    <property type="molecule type" value="Genomic_DNA"/>
</dbReference>
<feature type="domain" description="Protein kinase" evidence="5">
    <location>
        <begin position="9"/>
        <end position="269"/>
    </location>
</feature>
<comment type="caution">
    <text evidence="6">The sequence shown here is derived from an EMBL/GenBank/DDBJ whole genome shotgun (WGS) entry which is preliminary data.</text>
</comment>
<dbReference type="PANTHER" id="PTHR37841:SF1">
    <property type="entry name" value="DUF3298 DOMAIN-CONTAINING PROTEIN"/>
    <property type="match status" value="1"/>
</dbReference>
<dbReference type="SMART" id="SM00220">
    <property type="entry name" value="S_TKc"/>
    <property type="match status" value="1"/>
</dbReference>
<keyword evidence="4" id="KW-1133">Transmembrane helix</keyword>
<dbReference type="PROSITE" id="PS00107">
    <property type="entry name" value="PROTEIN_KINASE_ATP"/>
    <property type="match status" value="1"/>
</dbReference>
<organism evidence="6 7">
    <name type="scientific">Tannerella forsythia</name>
    <name type="common">Bacteroides forsythus</name>
    <dbReference type="NCBI Taxonomy" id="28112"/>
    <lineage>
        <taxon>Bacteria</taxon>
        <taxon>Pseudomonadati</taxon>
        <taxon>Bacteroidota</taxon>
        <taxon>Bacteroidia</taxon>
        <taxon>Bacteroidales</taxon>
        <taxon>Tannerellaceae</taxon>
        <taxon>Tannerella</taxon>
    </lineage>
</organism>
<evidence type="ECO:0000256" key="3">
    <source>
        <dbReference type="PROSITE-ProRule" id="PRU10141"/>
    </source>
</evidence>
<dbReference type="GO" id="GO:0005524">
    <property type="term" value="F:ATP binding"/>
    <property type="evidence" value="ECO:0007669"/>
    <property type="project" value="UniProtKB-UniRule"/>
</dbReference>
<dbReference type="RefSeq" id="WP_124752487.1">
    <property type="nucleotide sequence ID" value="NZ_RQYS01000064.1"/>
</dbReference>
<evidence type="ECO:0000313" key="6">
    <source>
        <dbReference type="EMBL" id="RRD58360.1"/>
    </source>
</evidence>
<dbReference type="InterPro" id="IPR008271">
    <property type="entry name" value="Ser/Thr_kinase_AS"/>
</dbReference>
<dbReference type="InterPro" id="IPR017441">
    <property type="entry name" value="Protein_kinase_ATP_BS"/>
</dbReference>
<accession>A0A3P1XK57</accession>
<evidence type="ECO:0000313" key="7">
    <source>
        <dbReference type="Proteomes" id="UP000278609"/>
    </source>
</evidence>
<dbReference type="PROSITE" id="PS00108">
    <property type="entry name" value="PROTEIN_KINASE_ST"/>
    <property type="match status" value="1"/>
</dbReference>
<keyword evidence="1 3" id="KW-0547">Nucleotide-binding</keyword>
<protein>
    <recommendedName>
        <fullName evidence="5">Protein kinase domain-containing protein</fullName>
    </recommendedName>
</protein>